<proteinExistence type="predicted"/>
<dbReference type="EMBL" id="BK015319">
    <property type="protein sequence ID" value="DAE01112.1"/>
    <property type="molecule type" value="Genomic_DNA"/>
</dbReference>
<sequence>MFRDYGLMWNELRAQMKELQEKKDSIELGVLIAVMDLIEYLEEEGDLEARDEL</sequence>
<evidence type="ECO:0000313" key="1">
    <source>
        <dbReference type="EMBL" id="DAE01112.1"/>
    </source>
</evidence>
<organism evidence="1">
    <name type="scientific">Myoviridae sp. ctegP15</name>
    <dbReference type="NCBI Taxonomy" id="2825146"/>
    <lineage>
        <taxon>Viruses</taxon>
        <taxon>Duplodnaviria</taxon>
        <taxon>Heunggongvirae</taxon>
        <taxon>Uroviricota</taxon>
        <taxon>Caudoviricetes</taxon>
    </lineage>
</organism>
<name>A0A8S5P3B1_9CAUD</name>
<protein>
    <submittedName>
        <fullName evidence="1">Uncharacterized protein</fullName>
    </submittedName>
</protein>
<accession>A0A8S5P3B1</accession>
<reference evidence="1" key="1">
    <citation type="journal article" date="2021" name="Proc. Natl. Acad. Sci. U.S.A.">
        <title>A Catalog of Tens of Thousands of Viruses from Human Metagenomes Reveals Hidden Associations with Chronic Diseases.</title>
        <authorList>
            <person name="Tisza M.J."/>
            <person name="Buck C.B."/>
        </authorList>
    </citation>
    <scope>NUCLEOTIDE SEQUENCE</scope>
    <source>
        <strain evidence="1">CtegP15</strain>
    </source>
</reference>